<feature type="transmembrane region" description="Helical" evidence="5">
    <location>
        <begin position="317"/>
        <end position="340"/>
    </location>
</feature>
<dbReference type="OrthoDB" id="3461193at2"/>
<evidence type="ECO:0000256" key="3">
    <source>
        <dbReference type="ARBA" id="ARBA00022989"/>
    </source>
</evidence>
<dbReference type="InterPro" id="IPR020846">
    <property type="entry name" value="MFS_dom"/>
</dbReference>
<dbReference type="EMBL" id="PENI01000021">
    <property type="protein sequence ID" value="RMB82634.1"/>
    <property type="molecule type" value="Genomic_DNA"/>
</dbReference>
<evidence type="ECO:0000256" key="2">
    <source>
        <dbReference type="ARBA" id="ARBA00022692"/>
    </source>
</evidence>
<feature type="transmembrane region" description="Helical" evidence="5">
    <location>
        <begin position="293"/>
        <end position="311"/>
    </location>
</feature>
<keyword evidence="2 5" id="KW-0812">Transmembrane</keyword>
<proteinExistence type="predicted"/>
<dbReference type="SUPFAM" id="SSF103473">
    <property type="entry name" value="MFS general substrate transporter"/>
    <property type="match status" value="1"/>
</dbReference>
<accession>A0A3M0I1I1</accession>
<feature type="transmembrane region" description="Helical" evidence="5">
    <location>
        <begin position="90"/>
        <end position="113"/>
    </location>
</feature>
<sequence>MRSVWIPFRSSSRPRRPPPRTVAFWWIFAAATIENAAFAGSSTILPEDLTTRFGSQGWVIGAIAASGPLATLVVQPWAGAFADRRGHRTTGIVGGCAAVLGALLMLAGGSQWLVPLSRVLMGSGGAALNTAATAWVVAFTPRGRQGRALSIYGLSVWIGMALGPVVCSSAYQNGGSLGLWLCVASLAALSLLCYHLCFRVAPREPKLPASDGQGASRLSWVSLLSAIARPGGAAAAAWAAEAVVMTYTIVHLTGHGMAPAGVWGASSVFPIFAVSVIVSRIGLARAVDRHRPAVLACASLATVACGCLLLGSAASFAVAAVAMTVLGFGFASLYPTLTMLAAEALPPHSRGAGLGLFQAATSLGTAVGQFGGGVSGGLFGTTSAYVGAGALQAVGVMLLLVRPGPTGRRYPERPVDGVTGA</sequence>
<dbReference type="Gene3D" id="1.20.1250.20">
    <property type="entry name" value="MFS general substrate transporter like domains"/>
    <property type="match status" value="1"/>
</dbReference>
<feature type="transmembrane region" description="Helical" evidence="5">
    <location>
        <begin position="151"/>
        <end position="171"/>
    </location>
</feature>
<reference evidence="7 8" key="1">
    <citation type="submission" date="2017-11" db="EMBL/GenBank/DDBJ databases">
        <title>Draft genome of actinobacteria isolated from guarana (Paullinia cupana (Mart.) Ducke.</title>
        <authorList>
            <person name="Siqueira K.A."/>
            <person name="Liotti R.G."/>
            <person name="Mendes T.A.O."/>
            <person name="Soares M.A."/>
        </authorList>
    </citation>
    <scope>NUCLEOTIDE SEQUENCE [LARGE SCALE GENOMIC DNA]</scope>
    <source>
        <strain evidence="7 8">193</strain>
    </source>
</reference>
<feature type="transmembrane region" description="Helical" evidence="5">
    <location>
        <begin position="177"/>
        <end position="197"/>
    </location>
</feature>
<dbReference type="PROSITE" id="PS50850">
    <property type="entry name" value="MFS"/>
    <property type="match status" value="1"/>
</dbReference>
<comment type="subcellular location">
    <subcellularLocation>
        <location evidence="1">Cell membrane</location>
        <topology evidence="1">Multi-pass membrane protein</topology>
    </subcellularLocation>
</comment>
<dbReference type="InterPro" id="IPR011701">
    <property type="entry name" value="MFS"/>
</dbReference>
<dbReference type="InterPro" id="IPR052714">
    <property type="entry name" value="MFS_Exporter"/>
</dbReference>
<dbReference type="AlphaFoldDB" id="A0A3M0I1I1"/>
<feature type="transmembrane region" description="Helical" evidence="5">
    <location>
        <begin position="119"/>
        <end position="139"/>
    </location>
</feature>
<keyword evidence="4 5" id="KW-0472">Membrane</keyword>
<dbReference type="GO" id="GO:0022857">
    <property type="term" value="F:transmembrane transporter activity"/>
    <property type="evidence" value="ECO:0007669"/>
    <property type="project" value="InterPro"/>
</dbReference>
<feature type="transmembrane region" description="Helical" evidence="5">
    <location>
        <begin position="218"/>
        <end position="240"/>
    </location>
</feature>
<dbReference type="PANTHER" id="PTHR23531:SF1">
    <property type="entry name" value="QUINOLENE RESISTANCE PROTEIN NORA"/>
    <property type="match status" value="1"/>
</dbReference>
<dbReference type="InterPro" id="IPR036259">
    <property type="entry name" value="MFS_trans_sf"/>
</dbReference>
<dbReference type="Pfam" id="PF07690">
    <property type="entry name" value="MFS_1"/>
    <property type="match status" value="1"/>
</dbReference>
<gene>
    <name evidence="7" type="ORF">CTZ28_28185</name>
</gene>
<feature type="transmembrane region" description="Helical" evidence="5">
    <location>
        <begin position="55"/>
        <end position="78"/>
    </location>
</feature>
<feature type="transmembrane region" description="Helical" evidence="5">
    <location>
        <begin position="352"/>
        <end position="371"/>
    </location>
</feature>
<protein>
    <recommendedName>
        <fullName evidence="6">Major facilitator superfamily (MFS) profile domain-containing protein</fullName>
    </recommendedName>
</protein>
<evidence type="ECO:0000256" key="5">
    <source>
        <dbReference type="SAM" id="Phobius"/>
    </source>
</evidence>
<evidence type="ECO:0000256" key="1">
    <source>
        <dbReference type="ARBA" id="ARBA00004651"/>
    </source>
</evidence>
<keyword evidence="3 5" id="KW-1133">Transmembrane helix</keyword>
<name>A0A3M0I1I1_9ACTN</name>
<feature type="domain" description="Major facilitator superfamily (MFS) profile" evidence="6">
    <location>
        <begin position="1"/>
        <end position="407"/>
    </location>
</feature>
<dbReference type="GO" id="GO:0005886">
    <property type="term" value="C:plasma membrane"/>
    <property type="evidence" value="ECO:0007669"/>
    <property type="project" value="UniProtKB-SubCell"/>
</dbReference>
<dbReference type="Proteomes" id="UP000270471">
    <property type="component" value="Unassembled WGS sequence"/>
</dbReference>
<evidence type="ECO:0000313" key="7">
    <source>
        <dbReference type="EMBL" id="RMB82634.1"/>
    </source>
</evidence>
<evidence type="ECO:0000259" key="6">
    <source>
        <dbReference type="PROSITE" id="PS50850"/>
    </source>
</evidence>
<feature type="transmembrane region" description="Helical" evidence="5">
    <location>
        <begin position="260"/>
        <end position="281"/>
    </location>
</feature>
<feature type="transmembrane region" description="Helical" evidence="5">
    <location>
        <begin position="383"/>
        <end position="401"/>
    </location>
</feature>
<organism evidence="7 8">
    <name type="scientific">Streptomyces shenzhenensis</name>
    <dbReference type="NCBI Taxonomy" id="943815"/>
    <lineage>
        <taxon>Bacteria</taxon>
        <taxon>Bacillati</taxon>
        <taxon>Actinomycetota</taxon>
        <taxon>Actinomycetes</taxon>
        <taxon>Kitasatosporales</taxon>
        <taxon>Streptomycetaceae</taxon>
        <taxon>Streptomyces</taxon>
    </lineage>
</organism>
<keyword evidence="8" id="KW-1185">Reference proteome</keyword>
<evidence type="ECO:0000256" key="4">
    <source>
        <dbReference type="ARBA" id="ARBA00023136"/>
    </source>
</evidence>
<dbReference type="PANTHER" id="PTHR23531">
    <property type="entry name" value="QUINOLENE RESISTANCE PROTEIN NORA"/>
    <property type="match status" value="1"/>
</dbReference>
<comment type="caution">
    <text evidence="7">The sequence shown here is derived from an EMBL/GenBank/DDBJ whole genome shotgun (WGS) entry which is preliminary data.</text>
</comment>
<evidence type="ECO:0000313" key="8">
    <source>
        <dbReference type="Proteomes" id="UP000270471"/>
    </source>
</evidence>